<sequence>MIDENDHQYNPKAIKTSTSCEQIVSLNVNDRILSNHLGSTSLSSQTQSWESILEKSINAIVSIKANCVRSFDTEESDEYFATGFIVDKERGIILSNRHVVSPAPIVAQAIFKNYEEVELKPIYRDPIHDFGFFKFDPSKIKFMDLVQIPLCPEKAKVGIEIKVVGNDNGETLSILSGTLARLDRRAPMYGTGNYNDFNTFYLQAASGTSGGSSGSPVLDIEGNAVALNAGSTREASSSFYLPLNRVKRALKYIQEGKEVPRGTLQTEFEYKPYDELRHLGLKSTIEKEIREKFPEETGLLVVRIVLPKGPADGLLIPGDIVICANKNMIANFTQLFSIIDDSVGKDIELTICRGKEQIDVKLKIQDLHSITPNRFVEIGGSIINELSYQLAYSYSWSVGGPYIAESGYMFNCASVWCMSIITSVNNIPTPNLDEFINVMKTLSDGARVPIKYYHLSNVNNEYTSIICVDRHWHKFKIAVRDDTTGLWNYEEMPPPSSIHTYKPETAQIQTLDESLQPAGKIWPSLVIVNFCLPYNVNGLRNGQNTQFYGAGMIVSTEPPLIVCDRYTVPISVGDIFITFANSIIIPGKLVYLNPLYNYAIITYDKTLLGDTPVKAIELSEKELTQGDSVYLVGICGDYTPIVKKTTVKRISNVYISKCYPLRWRAVNFEDIELDDYVESIGSNKILFIFTIFIPIITNNFNLGGVLCDNDGNVQGLWLTYSSQDSNYKDITHKCGFSISLVKPTLKSFKIDEVPKLHSLDVEFWTIQISKAKDYGLSDEWVRKVESMPNTKNNMLTVLSILDSTSPSGKLLEVGDIILTINGNMVTKVFDLPTAFHYSEEVDVLILRDGKEMNIKVATTPHYGKETTKIIGWSGAIIQEPYEAALEHVKNVPTGVYVSFRSDGSPSLKLSQGVWITEIQGRKVSDLDSFLEAIYAHEKEIKEKPEENNDGYVRIKTVNNTNVTKVVTMKLDPHYWGIWQLVEDKEAKTGWKFIES</sequence>
<dbReference type="SUPFAM" id="SSF50156">
    <property type="entry name" value="PDZ domain-like"/>
    <property type="match status" value="2"/>
</dbReference>
<feature type="domain" description="PDZ-like" evidence="2">
    <location>
        <begin position="369"/>
        <end position="444"/>
    </location>
</feature>
<dbReference type="Gene3D" id="2.30.42.10">
    <property type="match status" value="2"/>
</dbReference>
<evidence type="ECO:0000313" key="4">
    <source>
        <dbReference type="Proteomes" id="UP000018888"/>
    </source>
</evidence>
<dbReference type="Pfam" id="PF12812">
    <property type="entry name" value="PDZ_1"/>
    <property type="match status" value="1"/>
</dbReference>
<keyword evidence="4" id="KW-1185">Reference proteome</keyword>
<comment type="similarity">
    <text evidence="1">Belongs to the peptidase S1C family.</text>
</comment>
<dbReference type="InterPro" id="IPR009003">
    <property type="entry name" value="Peptidase_S1_PA"/>
</dbReference>
<reference evidence="3 4" key="1">
    <citation type="journal article" date="2013" name="Proc. Natl. Acad. Sci. U.S.A.">
        <title>Genome of an arbuscular mycorrhizal fungus provides insight into the oldest plant symbiosis.</title>
        <authorList>
            <person name="Tisserant E."/>
            <person name="Malbreil M."/>
            <person name="Kuo A."/>
            <person name="Kohler A."/>
            <person name="Symeonidi A."/>
            <person name="Balestrini R."/>
            <person name="Charron P."/>
            <person name="Duensing N."/>
            <person name="Frei Dit Frey N."/>
            <person name="Gianinazzi-Pearson V."/>
            <person name="Gilbert L.B."/>
            <person name="Handa Y."/>
            <person name="Herr J.R."/>
            <person name="Hijri M."/>
            <person name="Koul R."/>
            <person name="Kawaguchi M."/>
            <person name="Krajinski F."/>
            <person name="Lammers P.J."/>
            <person name="Masclaux F.G."/>
            <person name="Murat C."/>
            <person name="Morin E."/>
            <person name="Ndikumana S."/>
            <person name="Pagni M."/>
            <person name="Petitpierre D."/>
            <person name="Requena N."/>
            <person name="Rosikiewicz P."/>
            <person name="Riley R."/>
            <person name="Saito K."/>
            <person name="San Clemente H."/>
            <person name="Shapiro H."/>
            <person name="van Tuinen D."/>
            <person name="Becard G."/>
            <person name="Bonfante P."/>
            <person name="Paszkowski U."/>
            <person name="Shachar-Hill Y.Y."/>
            <person name="Tuskan G.A."/>
            <person name="Young P.W."/>
            <person name="Sanders I.R."/>
            <person name="Henrissat B."/>
            <person name="Rensing S.A."/>
            <person name="Grigoriev I.V."/>
            <person name="Corradi N."/>
            <person name="Roux C."/>
            <person name="Martin F."/>
        </authorList>
    </citation>
    <scope>NUCLEOTIDE SEQUENCE [LARGE SCALE GENOMIC DNA]</scope>
    <source>
        <strain evidence="3 4">DAOM 197198</strain>
    </source>
</reference>
<dbReference type="EMBL" id="AUPC02000015">
    <property type="protein sequence ID" value="POG80772.1"/>
    <property type="molecule type" value="Genomic_DNA"/>
</dbReference>
<dbReference type="SUPFAM" id="SSF50494">
    <property type="entry name" value="Trypsin-like serine proteases"/>
    <property type="match status" value="2"/>
</dbReference>
<dbReference type="Pfam" id="PF13365">
    <property type="entry name" value="Trypsin_2"/>
    <property type="match status" value="1"/>
</dbReference>
<dbReference type="InterPro" id="IPR036034">
    <property type="entry name" value="PDZ_sf"/>
</dbReference>
<dbReference type="VEuPathDB" id="FungiDB:RhiirFUN_011753"/>
<dbReference type="InterPro" id="IPR025926">
    <property type="entry name" value="PDZ-like_dom"/>
</dbReference>
<dbReference type="GO" id="GO:0006508">
    <property type="term" value="P:proteolysis"/>
    <property type="evidence" value="ECO:0007669"/>
    <property type="project" value="InterPro"/>
</dbReference>
<dbReference type="PANTHER" id="PTHR46366:SF1">
    <property type="entry name" value="PDZ DOMAIN-CONTAINING PROTEIN C1685.05"/>
    <property type="match status" value="1"/>
</dbReference>
<gene>
    <name evidence="3" type="ORF">GLOIN_2v1764017</name>
</gene>
<dbReference type="CDD" id="cd06719">
    <property type="entry name" value="PDZ2-4_Nma111p-like"/>
    <property type="match status" value="1"/>
</dbReference>
<accession>A0A2P4QT37</accession>
<proteinExistence type="inferred from homology"/>
<dbReference type="Gene3D" id="2.40.10.120">
    <property type="match status" value="2"/>
</dbReference>
<evidence type="ECO:0000313" key="3">
    <source>
        <dbReference type="EMBL" id="POG80772.1"/>
    </source>
</evidence>
<evidence type="ECO:0000259" key="2">
    <source>
        <dbReference type="Pfam" id="PF12812"/>
    </source>
</evidence>
<dbReference type="Proteomes" id="UP000018888">
    <property type="component" value="Unassembled WGS sequence"/>
</dbReference>
<name>A0A2P4QT37_RHIID</name>
<protein>
    <submittedName>
        <fullName evidence="3">Trypsin-like cysteine/serine peptidase domain-containing protein</fullName>
    </submittedName>
</protein>
<dbReference type="AlphaFoldDB" id="A0A2P4QT37"/>
<reference evidence="3 4" key="2">
    <citation type="journal article" date="2018" name="New Phytol.">
        <title>High intraspecific genome diversity in the model arbuscular mycorrhizal symbiont Rhizophagus irregularis.</title>
        <authorList>
            <person name="Chen E.C.H."/>
            <person name="Morin E."/>
            <person name="Beaudet D."/>
            <person name="Noel J."/>
            <person name="Yildirir G."/>
            <person name="Ndikumana S."/>
            <person name="Charron P."/>
            <person name="St-Onge C."/>
            <person name="Giorgi J."/>
            <person name="Kruger M."/>
            <person name="Marton T."/>
            <person name="Ropars J."/>
            <person name="Grigoriev I.V."/>
            <person name="Hainaut M."/>
            <person name="Henrissat B."/>
            <person name="Roux C."/>
            <person name="Martin F."/>
            <person name="Corradi N."/>
        </authorList>
    </citation>
    <scope>NUCLEOTIDE SEQUENCE [LARGE SCALE GENOMIC DNA]</scope>
    <source>
        <strain evidence="3 4">DAOM 197198</strain>
    </source>
</reference>
<dbReference type="GO" id="GO:0004252">
    <property type="term" value="F:serine-type endopeptidase activity"/>
    <property type="evidence" value="ECO:0007669"/>
    <property type="project" value="InterPro"/>
</dbReference>
<evidence type="ECO:0000256" key="1">
    <source>
        <dbReference type="ARBA" id="ARBA00010541"/>
    </source>
</evidence>
<dbReference type="PANTHER" id="PTHR46366">
    <property type="entry name" value="PRO-APOPTOTIC SERINE PROTEASE NMA111"/>
    <property type="match status" value="1"/>
</dbReference>
<comment type="caution">
    <text evidence="3">The sequence shown here is derived from an EMBL/GenBank/DDBJ whole genome shotgun (WGS) entry which is preliminary data.</text>
</comment>
<dbReference type="InterPro" id="IPR001940">
    <property type="entry name" value="Peptidase_S1C"/>
</dbReference>
<dbReference type="PRINTS" id="PR00834">
    <property type="entry name" value="PROTEASES2C"/>
</dbReference>
<organism evidence="3 4">
    <name type="scientific">Rhizophagus irregularis (strain DAOM 181602 / DAOM 197198 / MUCL 43194)</name>
    <name type="common">Arbuscular mycorrhizal fungus</name>
    <name type="synonym">Glomus intraradices</name>
    <dbReference type="NCBI Taxonomy" id="747089"/>
    <lineage>
        <taxon>Eukaryota</taxon>
        <taxon>Fungi</taxon>
        <taxon>Fungi incertae sedis</taxon>
        <taxon>Mucoromycota</taxon>
        <taxon>Glomeromycotina</taxon>
        <taxon>Glomeromycetes</taxon>
        <taxon>Glomerales</taxon>
        <taxon>Glomeraceae</taxon>
        <taxon>Rhizophagus</taxon>
    </lineage>
</organism>